<evidence type="ECO:0000313" key="11">
    <source>
        <dbReference type="Proteomes" id="UP000274504"/>
    </source>
</evidence>
<keyword evidence="5" id="KW-0675">Receptor</keyword>
<dbReference type="STRING" id="6216.A0A0R3S9Y3"/>
<dbReference type="InterPro" id="IPR000276">
    <property type="entry name" value="GPCR_Rhodpsn"/>
</dbReference>
<feature type="transmembrane region" description="Helical" evidence="7">
    <location>
        <begin position="411"/>
        <end position="434"/>
    </location>
</feature>
<dbReference type="EMBL" id="CABIJS010000356">
    <property type="protein sequence ID" value="VUZ50327.1"/>
    <property type="molecule type" value="Genomic_DNA"/>
</dbReference>
<evidence type="ECO:0000256" key="6">
    <source>
        <dbReference type="SAM" id="MobiDB-lite"/>
    </source>
</evidence>
<evidence type="ECO:0000256" key="4">
    <source>
        <dbReference type="ARBA" id="ARBA00023136"/>
    </source>
</evidence>
<evidence type="ECO:0000313" key="10">
    <source>
        <dbReference type="EMBL" id="VUZ50327.1"/>
    </source>
</evidence>
<dbReference type="GO" id="GO:0004930">
    <property type="term" value="F:G protein-coupled receptor activity"/>
    <property type="evidence" value="ECO:0007669"/>
    <property type="project" value="UniProtKB-KW"/>
</dbReference>
<evidence type="ECO:0000256" key="5">
    <source>
        <dbReference type="RuleBase" id="RU000688"/>
    </source>
</evidence>
<feature type="domain" description="G-protein coupled receptors family 1 profile" evidence="8">
    <location>
        <begin position="50"/>
        <end position="431"/>
    </location>
</feature>
<dbReference type="AlphaFoldDB" id="A0A0R3S9Y3"/>
<dbReference type="SUPFAM" id="SSF81321">
    <property type="entry name" value="Family A G protein-coupled receptor-like"/>
    <property type="match status" value="1"/>
</dbReference>
<dbReference type="PANTHER" id="PTHR46641">
    <property type="entry name" value="FMRFAMIDE RECEPTOR-RELATED"/>
    <property type="match status" value="1"/>
</dbReference>
<reference evidence="10 12" key="3">
    <citation type="submission" date="2019-07" db="EMBL/GenBank/DDBJ databases">
        <authorList>
            <person name="Jastrzebski P J."/>
            <person name="Paukszto L."/>
            <person name="Jastrzebski P J."/>
        </authorList>
    </citation>
    <scope>NUCLEOTIDE SEQUENCE [LARGE SCALE GENOMIC DNA]</scope>
    <source>
        <strain evidence="10 12">WMS-il1</strain>
    </source>
</reference>
<keyword evidence="3 7" id="KW-1133">Transmembrane helix</keyword>
<reference evidence="9 11" key="2">
    <citation type="submission" date="2018-11" db="EMBL/GenBank/DDBJ databases">
        <authorList>
            <consortium name="Pathogen Informatics"/>
        </authorList>
    </citation>
    <scope>NUCLEOTIDE SEQUENCE [LARGE SCALE GENOMIC DNA]</scope>
</reference>
<evidence type="ECO:0000256" key="3">
    <source>
        <dbReference type="ARBA" id="ARBA00022989"/>
    </source>
</evidence>
<evidence type="ECO:0000313" key="12">
    <source>
        <dbReference type="Proteomes" id="UP000321570"/>
    </source>
</evidence>
<dbReference type="Proteomes" id="UP000274504">
    <property type="component" value="Unassembled WGS sequence"/>
</dbReference>
<dbReference type="PANTHER" id="PTHR46641:SF2">
    <property type="entry name" value="FMRFAMIDE RECEPTOR"/>
    <property type="match status" value="1"/>
</dbReference>
<feature type="transmembrane region" description="Helical" evidence="7">
    <location>
        <begin position="353"/>
        <end position="386"/>
    </location>
</feature>
<evidence type="ECO:0000313" key="9">
    <source>
        <dbReference type="EMBL" id="VDL18569.1"/>
    </source>
</evidence>
<dbReference type="OrthoDB" id="6238451at2759"/>
<proteinExistence type="inferred from homology"/>
<dbReference type="InterPro" id="IPR052954">
    <property type="entry name" value="GPCR-Ligand_Int"/>
</dbReference>
<gene>
    <name evidence="9" type="ORF">HDID_LOCUS1108</name>
    <name evidence="10" type="ORF">WMSIL1_LOCUS9302</name>
</gene>
<accession>A0A0R3S9Y3</accession>
<dbReference type="EMBL" id="UYSG01000185">
    <property type="protein sequence ID" value="VDL18569.1"/>
    <property type="molecule type" value="Genomic_DNA"/>
</dbReference>
<dbReference type="GO" id="GO:0016020">
    <property type="term" value="C:membrane"/>
    <property type="evidence" value="ECO:0007669"/>
    <property type="project" value="UniProtKB-SubCell"/>
</dbReference>
<keyword evidence="5" id="KW-0297">G-protein coupled receptor</keyword>
<protein>
    <submittedName>
        <fullName evidence="13">G_PROTEIN_RECEP_F1_2 domain-containing protein</fullName>
    </submittedName>
</protein>
<evidence type="ECO:0000256" key="7">
    <source>
        <dbReference type="SAM" id="Phobius"/>
    </source>
</evidence>
<dbReference type="CDD" id="cd14978">
    <property type="entry name" value="7tmA_FMRFamide_R-like"/>
    <property type="match status" value="1"/>
</dbReference>
<dbReference type="Gene3D" id="1.20.1070.10">
    <property type="entry name" value="Rhodopsin 7-helix transmembrane proteins"/>
    <property type="match status" value="1"/>
</dbReference>
<evidence type="ECO:0000259" key="8">
    <source>
        <dbReference type="PROSITE" id="PS50262"/>
    </source>
</evidence>
<dbReference type="Pfam" id="PF00001">
    <property type="entry name" value="7tm_1"/>
    <property type="match status" value="1"/>
</dbReference>
<feature type="compositionally biased region" description="Basic and acidic residues" evidence="6">
    <location>
        <begin position="301"/>
        <end position="315"/>
    </location>
</feature>
<feature type="transmembrane region" description="Helical" evidence="7">
    <location>
        <begin position="113"/>
        <end position="138"/>
    </location>
</feature>
<keyword evidence="5" id="KW-0807">Transducer</keyword>
<sequence length="508" mass="58345">MVSTDFIPTIQNFTDATELPDYCGPLYVSGFLHFLVTHVSLSIAILGIPANILALIVLNYRVPNRSPTQILLTALAIEDILIIIFYSIYYIAIHYFESDNIEWLGNLRYIDTPLFYLVNSTKMIEIYTVVFLSLERYVAIRWPLKAARLCSVGRTKRGLRIIVILSGIFKLPNFIFDYRVLKWNNACETYRLEPVFGSETWYPTFKLAYVQILDQVCSFVIPLSLLVFLNFGLILRIRRFTKRHTHGHWVGASKLSLDNSAYNNMYYSDASPNTFNSISYGDKTELTRNLPCQESFRSRRTHDEKNNHSGEQELSDKVEMMCQGNTYKEGVGTSNMAPESRQRNTNSNNQSILLTLVGVVTVFIICETPTTVCFLFEMATLIYGLYQGDLSKTASTKNSVLLVTSDNLYYYAYPAALLLVLVGCSSNFFIYMLIGRRFRRNCRQLFVIMAHGMCCWKNRTKNATDYGFIRPLKHFRRSKVKKSHLPIPLGRPLRIEADMVMWNSSSKT</sequence>
<dbReference type="Proteomes" id="UP000321570">
    <property type="component" value="Unassembled WGS sequence"/>
</dbReference>
<dbReference type="PRINTS" id="PR00237">
    <property type="entry name" value="GPCRRHODOPSN"/>
</dbReference>
<dbReference type="WBParaSite" id="HDID_0000110701-mRNA-1">
    <property type="protein sequence ID" value="HDID_0000110701-mRNA-1"/>
    <property type="gene ID" value="HDID_0000110701"/>
</dbReference>
<feature type="transmembrane region" description="Helical" evidence="7">
    <location>
        <begin position="35"/>
        <end position="58"/>
    </location>
</feature>
<keyword evidence="12" id="KW-1185">Reference proteome</keyword>
<reference evidence="13" key="1">
    <citation type="submission" date="2017-02" db="UniProtKB">
        <authorList>
            <consortium name="WormBaseParasite"/>
        </authorList>
    </citation>
    <scope>IDENTIFICATION</scope>
</reference>
<evidence type="ECO:0000256" key="2">
    <source>
        <dbReference type="ARBA" id="ARBA00022692"/>
    </source>
</evidence>
<feature type="transmembrane region" description="Helical" evidence="7">
    <location>
        <begin position="212"/>
        <end position="235"/>
    </location>
</feature>
<keyword evidence="4 7" id="KW-0472">Membrane</keyword>
<keyword evidence="2 5" id="KW-0812">Transmembrane</keyword>
<dbReference type="PROSITE" id="PS00237">
    <property type="entry name" value="G_PROTEIN_RECEP_F1_1"/>
    <property type="match status" value="1"/>
</dbReference>
<feature type="region of interest" description="Disordered" evidence="6">
    <location>
        <begin position="295"/>
        <end position="315"/>
    </location>
</feature>
<evidence type="ECO:0000256" key="1">
    <source>
        <dbReference type="ARBA" id="ARBA00004370"/>
    </source>
</evidence>
<feature type="transmembrane region" description="Helical" evidence="7">
    <location>
        <begin position="159"/>
        <end position="176"/>
    </location>
</feature>
<comment type="subcellular location">
    <subcellularLocation>
        <location evidence="1">Membrane</location>
    </subcellularLocation>
</comment>
<organism evidence="13">
    <name type="scientific">Hymenolepis diminuta</name>
    <name type="common">Rat tapeworm</name>
    <dbReference type="NCBI Taxonomy" id="6216"/>
    <lineage>
        <taxon>Eukaryota</taxon>
        <taxon>Metazoa</taxon>
        <taxon>Spiralia</taxon>
        <taxon>Lophotrochozoa</taxon>
        <taxon>Platyhelminthes</taxon>
        <taxon>Cestoda</taxon>
        <taxon>Eucestoda</taxon>
        <taxon>Cyclophyllidea</taxon>
        <taxon>Hymenolepididae</taxon>
        <taxon>Hymenolepis</taxon>
    </lineage>
</organism>
<comment type="similarity">
    <text evidence="5">Belongs to the G-protein coupled receptor 1 family.</text>
</comment>
<evidence type="ECO:0000313" key="13">
    <source>
        <dbReference type="WBParaSite" id="HDID_0000110701-mRNA-1"/>
    </source>
</evidence>
<dbReference type="SMART" id="SM01381">
    <property type="entry name" value="7TM_GPCR_Srsx"/>
    <property type="match status" value="1"/>
</dbReference>
<dbReference type="InterPro" id="IPR017452">
    <property type="entry name" value="GPCR_Rhodpsn_7TM"/>
</dbReference>
<dbReference type="PROSITE" id="PS50262">
    <property type="entry name" value="G_PROTEIN_RECEP_F1_2"/>
    <property type="match status" value="1"/>
</dbReference>
<feature type="transmembrane region" description="Helical" evidence="7">
    <location>
        <begin position="70"/>
        <end position="93"/>
    </location>
</feature>
<name>A0A0R3S9Y3_HYMDI</name>